<protein>
    <recommendedName>
        <fullName evidence="5">Probable septum site-determining protein MinC</fullName>
    </recommendedName>
</protein>
<proteinExistence type="inferred from homology"/>
<keyword evidence="1 5" id="KW-0132">Cell division</keyword>
<evidence type="ECO:0000256" key="5">
    <source>
        <dbReference type="HAMAP-Rule" id="MF_00267"/>
    </source>
</evidence>
<evidence type="ECO:0000256" key="1">
    <source>
        <dbReference type="ARBA" id="ARBA00022618"/>
    </source>
</evidence>
<evidence type="ECO:0000256" key="2">
    <source>
        <dbReference type="ARBA" id="ARBA00023210"/>
    </source>
</evidence>
<keyword evidence="8" id="KW-1185">Reference proteome</keyword>
<dbReference type="InterPro" id="IPR005526">
    <property type="entry name" value="Septum_form_inhib_MinC_C"/>
</dbReference>
<dbReference type="NCBIfam" id="TIGR01222">
    <property type="entry name" value="minC"/>
    <property type="match status" value="1"/>
</dbReference>
<dbReference type="Pfam" id="PF03775">
    <property type="entry name" value="MinC_C"/>
    <property type="match status" value="1"/>
</dbReference>
<sequence>MQREKVEIKGSKDGFYAVFEPGLTLVHAISLLQEKLQQDHDFFENSYFTHLTSDTLSENDKLIIARFMEEHYGIRFDKSTFHTEEDNTKKDETLEEEINRRVQEILKTQTKNTTFNLNKNAIVDDKNQMKTFFVYETLRSGGDIQFDGHVVVIGDVNPGGRVTASGNIIILGYLRGIAHAGAKGDKNCFVVAERLAPIQLRIANAIAIASENNKLIEEPLIAKILNDTIVIESVLSHR</sequence>
<comment type="function">
    <text evidence="5">Cell division inhibitor that blocks the formation of polar Z ring septums. Rapidly oscillates between the poles of the cell to destabilize FtsZ filaments that have formed before they mature into polar Z rings. Prevents FtsZ polymerization.</text>
</comment>
<dbReference type="KEGG" id="faa:HMPREF0389_00554"/>
<comment type="subunit">
    <text evidence="4 5">Interacts with MinD and FtsZ.</text>
</comment>
<evidence type="ECO:0000313" key="8">
    <source>
        <dbReference type="Proteomes" id="UP000007468"/>
    </source>
</evidence>
<gene>
    <name evidence="5 7" type="primary">minC</name>
    <name evidence="7" type="ordered locus">HMPREF0389_00554</name>
</gene>
<feature type="domain" description="Septum formation inhibitor MinC C-terminal" evidence="6">
    <location>
        <begin position="134"/>
        <end position="232"/>
    </location>
</feature>
<dbReference type="GO" id="GO:1901891">
    <property type="term" value="P:regulation of cell septum assembly"/>
    <property type="evidence" value="ECO:0007669"/>
    <property type="project" value="InterPro"/>
</dbReference>
<dbReference type="InterPro" id="IPR013033">
    <property type="entry name" value="MinC"/>
</dbReference>
<dbReference type="PANTHER" id="PTHR34108:SF1">
    <property type="entry name" value="SEPTUM SITE-DETERMINING PROTEIN MINC"/>
    <property type="match status" value="1"/>
</dbReference>
<dbReference type="PANTHER" id="PTHR34108">
    <property type="entry name" value="SEPTUM SITE-DETERMINING PROTEIN MINC"/>
    <property type="match status" value="1"/>
</dbReference>
<evidence type="ECO:0000256" key="4">
    <source>
        <dbReference type="ARBA" id="ARBA00046874"/>
    </source>
</evidence>
<dbReference type="SUPFAM" id="SSF63848">
    <property type="entry name" value="Cell-division inhibitor MinC, C-terminal domain"/>
    <property type="match status" value="1"/>
</dbReference>
<comment type="similarity">
    <text evidence="5">Belongs to the MinC family.</text>
</comment>
<dbReference type="HAMAP" id="MF_00267">
    <property type="entry name" value="MinC"/>
    <property type="match status" value="1"/>
</dbReference>
<dbReference type="STRING" id="546269.HMPREF0389_00554"/>
<organism evidence="7 8">
    <name type="scientific">Filifactor alocis (strain ATCC 35896 / CCUG 47790 / D40 B5)</name>
    <name type="common">Fusobacterium alocis</name>
    <dbReference type="NCBI Taxonomy" id="546269"/>
    <lineage>
        <taxon>Bacteria</taxon>
        <taxon>Bacillati</taxon>
        <taxon>Bacillota</taxon>
        <taxon>Clostridia</taxon>
        <taxon>Peptostreptococcales</taxon>
        <taxon>Filifactoraceae</taxon>
        <taxon>Filifactor</taxon>
    </lineage>
</organism>
<dbReference type="AlphaFoldDB" id="D6GSJ6"/>
<dbReference type="Proteomes" id="UP000007468">
    <property type="component" value="Chromosome"/>
</dbReference>
<dbReference type="PATRIC" id="fig|546269.5.peg.92"/>
<evidence type="ECO:0000256" key="3">
    <source>
        <dbReference type="ARBA" id="ARBA00023306"/>
    </source>
</evidence>
<dbReference type="EMBL" id="CP002390">
    <property type="protein sequence ID" value="EFE28637.1"/>
    <property type="molecule type" value="Genomic_DNA"/>
</dbReference>
<evidence type="ECO:0000313" key="7">
    <source>
        <dbReference type="EMBL" id="EFE28637.1"/>
    </source>
</evidence>
<evidence type="ECO:0000259" key="6">
    <source>
        <dbReference type="Pfam" id="PF03775"/>
    </source>
</evidence>
<dbReference type="eggNOG" id="COG0850">
    <property type="taxonomic scope" value="Bacteria"/>
</dbReference>
<reference evidence="8" key="1">
    <citation type="submission" date="2010-12" db="EMBL/GenBank/DDBJ databases">
        <title>The genome sequence of Filifactor alocis strain ATCC 35896.</title>
        <authorList>
            <consortium name="The Broad Institute Genome Sequencing Platform"/>
            <person name="Ward D."/>
            <person name="Earl A."/>
            <person name="Feldgarden M."/>
            <person name="Young S.K."/>
            <person name="Gargeya S."/>
            <person name="Zeng Q."/>
            <person name="Alvarado L."/>
            <person name="Berlin A."/>
            <person name="Bochicchio J."/>
            <person name="Chapman S.B."/>
            <person name="Chen Z."/>
            <person name="Freedman E."/>
            <person name="Gellesch M."/>
            <person name="Goldberg J."/>
            <person name="Griggs A."/>
            <person name="Gujja S."/>
            <person name="Heilman E."/>
            <person name="Heiman D."/>
            <person name="Howarth C."/>
            <person name="Mehta T."/>
            <person name="Neiman D."/>
            <person name="Pearson M."/>
            <person name="Roberts A."/>
            <person name="Saif S."/>
            <person name="Shea T."/>
            <person name="Shenoy N."/>
            <person name="Sisk P."/>
            <person name="Stolte C."/>
            <person name="Sykes S."/>
            <person name="White J."/>
            <person name="Yandava C."/>
            <person name="Izard J."/>
            <person name="Blanton J.M."/>
            <person name="Baranova O.V."/>
            <person name="Tanner A.C."/>
            <person name="Dewhirst F.E."/>
            <person name="Haas B."/>
            <person name="Nusbaum C."/>
            <person name="Birren B."/>
        </authorList>
    </citation>
    <scope>NUCLEOTIDE SEQUENCE [LARGE SCALE GENOMIC DNA]</scope>
    <source>
        <strain evidence="8">ATCC 35896 / D40 B5</strain>
    </source>
</reference>
<dbReference type="InterPro" id="IPR036145">
    <property type="entry name" value="MinC_C_sf"/>
</dbReference>
<dbReference type="Gene3D" id="2.160.20.70">
    <property type="match status" value="1"/>
</dbReference>
<dbReference type="GO" id="GO:0000917">
    <property type="term" value="P:division septum assembly"/>
    <property type="evidence" value="ECO:0007669"/>
    <property type="project" value="UniProtKB-KW"/>
</dbReference>
<accession>D6GSJ6</accession>
<dbReference type="InterPro" id="IPR016098">
    <property type="entry name" value="CAP/MinC_C"/>
</dbReference>
<keyword evidence="2 5" id="KW-0717">Septation</keyword>
<dbReference type="RefSeq" id="WP_014261758.1">
    <property type="nucleotide sequence ID" value="NC_016630.1"/>
</dbReference>
<name>D6GSJ6_FILAD</name>
<dbReference type="GO" id="GO:0000902">
    <property type="term" value="P:cell morphogenesis"/>
    <property type="evidence" value="ECO:0007669"/>
    <property type="project" value="InterPro"/>
</dbReference>
<keyword evidence="3 5" id="KW-0131">Cell cycle</keyword>